<name>A0A6G0YSU1_APHCR</name>
<protein>
    <submittedName>
        <fullName evidence="1">Uncharacterized protein</fullName>
    </submittedName>
</protein>
<dbReference type="AlphaFoldDB" id="A0A6G0YSU1"/>
<keyword evidence="2" id="KW-1185">Reference proteome</keyword>
<proteinExistence type="predicted"/>
<sequence>LKNILKEIKKRRLVWERHAWTKKDSLIRKTIEEMKPQ</sequence>
<comment type="caution">
    <text evidence="1">The sequence shown here is derived from an EMBL/GenBank/DDBJ whole genome shotgun (WGS) entry which is preliminary data.</text>
</comment>
<dbReference type="Proteomes" id="UP000478052">
    <property type="component" value="Unassembled WGS sequence"/>
</dbReference>
<feature type="non-terminal residue" evidence="1">
    <location>
        <position position="1"/>
    </location>
</feature>
<organism evidence="1 2">
    <name type="scientific">Aphis craccivora</name>
    <name type="common">Cowpea aphid</name>
    <dbReference type="NCBI Taxonomy" id="307492"/>
    <lineage>
        <taxon>Eukaryota</taxon>
        <taxon>Metazoa</taxon>
        <taxon>Ecdysozoa</taxon>
        <taxon>Arthropoda</taxon>
        <taxon>Hexapoda</taxon>
        <taxon>Insecta</taxon>
        <taxon>Pterygota</taxon>
        <taxon>Neoptera</taxon>
        <taxon>Paraneoptera</taxon>
        <taxon>Hemiptera</taxon>
        <taxon>Sternorrhyncha</taxon>
        <taxon>Aphidomorpha</taxon>
        <taxon>Aphidoidea</taxon>
        <taxon>Aphididae</taxon>
        <taxon>Aphidini</taxon>
        <taxon>Aphis</taxon>
        <taxon>Aphis</taxon>
    </lineage>
</organism>
<evidence type="ECO:0000313" key="2">
    <source>
        <dbReference type="Proteomes" id="UP000478052"/>
    </source>
</evidence>
<reference evidence="1 2" key="1">
    <citation type="submission" date="2019-08" db="EMBL/GenBank/DDBJ databases">
        <title>Whole genome of Aphis craccivora.</title>
        <authorList>
            <person name="Voronova N.V."/>
            <person name="Shulinski R.S."/>
            <person name="Bandarenka Y.V."/>
            <person name="Zhorov D.G."/>
            <person name="Warner D."/>
        </authorList>
    </citation>
    <scope>NUCLEOTIDE SEQUENCE [LARGE SCALE GENOMIC DNA]</scope>
    <source>
        <strain evidence="1">180601</strain>
        <tissue evidence="1">Whole Body</tissue>
    </source>
</reference>
<gene>
    <name evidence="1" type="ORF">FWK35_00031728</name>
</gene>
<dbReference type="EMBL" id="VUJU01002521">
    <property type="protein sequence ID" value="KAF0760990.1"/>
    <property type="molecule type" value="Genomic_DNA"/>
</dbReference>
<evidence type="ECO:0000313" key="1">
    <source>
        <dbReference type="EMBL" id="KAF0760990.1"/>
    </source>
</evidence>
<accession>A0A6G0YSU1</accession>